<dbReference type="EMBL" id="JAHYIQ010000032">
    <property type="protein sequence ID" value="KAK1120291.1"/>
    <property type="molecule type" value="Genomic_DNA"/>
</dbReference>
<evidence type="ECO:0000313" key="1">
    <source>
        <dbReference type="EMBL" id="KAK1120291.1"/>
    </source>
</evidence>
<sequence>MSVKYAKRFEEMFLCYHPKSSKMTVKTAAKYLRKSPQFVDNDSYDNIFKTETVTVQSYRTDEGHHQHLDFAPHEHTLDQHTVGNAGYPGRDWPIVASSPSPAIGQAPVVRSFVSLVSLPFRTFENFRNQKERRATC</sequence>
<reference evidence="1" key="1">
    <citation type="submission" date="2021-10" db="EMBL/GenBank/DDBJ databases">
        <title>Melipona bicolor Genome sequencing and assembly.</title>
        <authorList>
            <person name="Araujo N.S."/>
            <person name="Arias M.C."/>
        </authorList>
    </citation>
    <scope>NUCLEOTIDE SEQUENCE</scope>
    <source>
        <strain evidence="1">USP_2M_L1-L4_2017</strain>
        <tissue evidence="1">Whole body</tissue>
    </source>
</reference>
<dbReference type="AlphaFoldDB" id="A0AA40KHI3"/>
<dbReference type="Proteomes" id="UP001177670">
    <property type="component" value="Unassembled WGS sequence"/>
</dbReference>
<protein>
    <submittedName>
        <fullName evidence="1">Uncharacterized protein</fullName>
    </submittedName>
</protein>
<name>A0AA40KHI3_9HYME</name>
<organism evidence="1 2">
    <name type="scientific">Melipona bicolor</name>
    <dbReference type="NCBI Taxonomy" id="60889"/>
    <lineage>
        <taxon>Eukaryota</taxon>
        <taxon>Metazoa</taxon>
        <taxon>Ecdysozoa</taxon>
        <taxon>Arthropoda</taxon>
        <taxon>Hexapoda</taxon>
        <taxon>Insecta</taxon>
        <taxon>Pterygota</taxon>
        <taxon>Neoptera</taxon>
        <taxon>Endopterygota</taxon>
        <taxon>Hymenoptera</taxon>
        <taxon>Apocrita</taxon>
        <taxon>Aculeata</taxon>
        <taxon>Apoidea</taxon>
        <taxon>Anthophila</taxon>
        <taxon>Apidae</taxon>
        <taxon>Melipona</taxon>
    </lineage>
</organism>
<proteinExistence type="predicted"/>
<comment type="caution">
    <text evidence="1">The sequence shown here is derived from an EMBL/GenBank/DDBJ whole genome shotgun (WGS) entry which is preliminary data.</text>
</comment>
<evidence type="ECO:0000313" key="2">
    <source>
        <dbReference type="Proteomes" id="UP001177670"/>
    </source>
</evidence>
<gene>
    <name evidence="1" type="ORF">K0M31_012651</name>
</gene>
<keyword evidence="2" id="KW-1185">Reference proteome</keyword>
<accession>A0AA40KHI3</accession>